<protein>
    <submittedName>
        <fullName evidence="6">Helix-turn-helix domain containing protein</fullName>
    </submittedName>
</protein>
<keyword evidence="3" id="KW-0804">Transcription</keyword>
<keyword evidence="1" id="KW-0805">Transcription regulation</keyword>
<dbReference type="PRINTS" id="PR00455">
    <property type="entry name" value="HTHTETR"/>
</dbReference>
<reference evidence="6" key="1">
    <citation type="submission" date="2023-03" db="EMBL/GenBank/DDBJ databases">
        <title>MT1 and MT2 Draft Genomes of Novel Species.</title>
        <authorList>
            <person name="Venkateswaran K."/>
        </authorList>
    </citation>
    <scope>NUCLEOTIDE SEQUENCE</scope>
    <source>
        <strain evidence="6">F6_8S_P_1A</strain>
    </source>
</reference>
<dbReference type="PANTHER" id="PTHR47506">
    <property type="entry name" value="TRANSCRIPTIONAL REGULATORY PROTEIN"/>
    <property type="match status" value="1"/>
</dbReference>
<feature type="DNA-binding region" description="H-T-H motif" evidence="4">
    <location>
        <begin position="24"/>
        <end position="43"/>
    </location>
</feature>
<dbReference type="InterPro" id="IPR009057">
    <property type="entry name" value="Homeodomain-like_sf"/>
</dbReference>
<evidence type="ECO:0000313" key="7">
    <source>
        <dbReference type="Proteomes" id="UP001174210"/>
    </source>
</evidence>
<dbReference type="InterPro" id="IPR001647">
    <property type="entry name" value="HTH_TetR"/>
</dbReference>
<dbReference type="SUPFAM" id="SSF46689">
    <property type="entry name" value="Homeodomain-like"/>
    <property type="match status" value="1"/>
</dbReference>
<evidence type="ECO:0000256" key="1">
    <source>
        <dbReference type="ARBA" id="ARBA00023015"/>
    </source>
</evidence>
<proteinExistence type="predicted"/>
<dbReference type="InterPro" id="IPR036271">
    <property type="entry name" value="Tet_transcr_reg_TetR-rel_C_sf"/>
</dbReference>
<accession>A0ABT8J1X2</accession>
<dbReference type="EMBL" id="JAROCB010000004">
    <property type="protein sequence ID" value="MDN4598592.1"/>
    <property type="molecule type" value="Genomic_DNA"/>
</dbReference>
<dbReference type="Pfam" id="PF16925">
    <property type="entry name" value="TetR_C_13"/>
    <property type="match status" value="1"/>
</dbReference>
<organism evidence="6 7">
    <name type="scientific">Leifsonia virtsii</name>
    <dbReference type="NCBI Taxonomy" id="3035915"/>
    <lineage>
        <taxon>Bacteria</taxon>
        <taxon>Bacillati</taxon>
        <taxon>Actinomycetota</taxon>
        <taxon>Actinomycetes</taxon>
        <taxon>Micrococcales</taxon>
        <taxon>Microbacteriaceae</taxon>
        <taxon>Leifsonia</taxon>
    </lineage>
</organism>
<dbReference type="Pfam" id="PF00440">
    <property type="entry name" value="TetR_N"/>
    <property type="match status" value="1"/>
</dbReference>
<evidence type="ECO:0000256" key="3">
    <source>
        <dbReference type="ARBA" id="ARBA00023163"/>
    </source>
</evidence>
<evidence type="ECO:0000313" key="6">
    <source>
        <dbReference type="EMBL" id="MDN4598592.1"/>
    </source>
</evidence>
<keyword evidence="7" id="KW-1185">Reference proteome</keyword>
<dbReference type="SUPFAM" id="SSF48498">
    <property type="entry name" value="Tetracyclin repressor-like, C-terminal domain"/>
    <property type="match status" value="1"/>
</dbReference>
<dbReference type="PANTHER" id="PTHR47506:SF3">
    <property type="entry name" value="HTH-TYPE TRANSCRIPTIONAL REGULATOR LMRA"/>
    <property type="match status" value="1"/>
</dbReference>
<comment type="caution">
    <text evidence="6">The sequence shown here is derived from an EMBL/GenBank/DDBJ whole genome shotgun (WGS) entry which is preliminary data.</text>
</comment>
<dbReference type="RefSeq" id="WP_301219926.1">
    <property type="nucleotide sequence ID" value="NZ_JAROCB010000004.1"/>
</dbReference>
<evidence type="ECO:0000259" key="5">
    <source>
        <dbReference type="PROSITE" id="PS50977"/>
    </source>
</evidence>
<evidence type="ECO:0000256" key="2">
    <source>
        <dbReference type="ARBA" id="ARBA00023125"/>
    </source>
</evidence>
<dbReference type="PROSITE" id="PS50977">
    <property type="entry name" value="HTH_TETR_2"/>
    <property type="match status" value="1"/>
</dbReference>
<name>A0ABT8J1X2_9MICO</name>
<gene>
    <name evidence="6" type="ORF">P5G59_15675</name>
</gene>
<dbReference type="Proteomes" id="UP001174210">
    <property type="component" value="Unassembled WGS sequence"/>
</dbReference>
<dbReference type="Gene3D" id="1.10.357.10">
    <property type="entry name" value="Tetracycline Repressor, domain 2"/>
    <property type="match status" value="1"/>
</dbReference>
<evidence type="ECO:0000256" key="4">
    <source>
        <dbReference type="PROSITE-ProRule" id="PRU00335"/>
    </source>
</evidence>
<keyword evidence="2 4" id="KW-0238">DNA-binding</keyword>
<feature type="domain" description="HTH tetR-type" evidence="5">
    <location>
        <begin position="1"/>
        <end position="61"/>
    </location>
</feature>
<sequence length="188" mass="20092">MTTRDDLIEATRELMWERGYGATSPREILDAAGAGKGSMYHHFQGKEALAQAAIERNSEQMKAQVGASLGSGSSAVERVRAYLTRDHEAVMKGCQFGRLVQEPEVIDSPALRTEVGEMFAWIRGQLAAVITDGVERGEFRADLDPVRTAAAVAAALQGGYVLARAAQNAAVFDDAVEGVLALLEAARA</sequence>
<dbReference type="InterPro" id="IPR011075">
    <property type="entry name" value="TetR_C"/>
</dbReference>